<keyword evidence="1" id="KW-0812">Transmembrane</keyword>
<dbReference type="AlphaFoldDB" id="A0A345P4T0"/>
<dbReference type="PIRSF" id="PIRSF020606">
    <property type="entry name" value="UCP020606"/>
    <property type="match status" value="1"/>
</dbReference>
<feature type="transmembrane region" description="Helical" evidence="1">
    <location>
        <begin position="195"/>
        <end position="215"/>
    </location>
</feature>
<keyword evidence="1" id="KW-0472">Membrane</keyword>
<organism evidence="2 3">
    <name type="scientific">Aquirhabdus parva</name>
    <dbReference type="NCBI Taxonomy" id="2283318"/>
    <lineage>
        <taxon>Bacteria</taxon>
        <taxon>Pseudomonadati</taxon>
        <taxon>Pseudomonadota</taxon>
        <taxon>Gammaproteobacteria</taxon>
        <taxon>Moraxellales</taxon>
        <taxon>Moraxellaceae</taxon>
        <taxon>Aquirhabdus</taxon>
    </lineage>
</organism>
<dbReference type="Pfam" id="PF09997">
    <property type="entry name" value="DUF2238"/>
    <property type="match status" value="1"/>
</dbReference>
<keyword evidence="1" id="KW-1133">Transmembrane helix</keyword>
<gene>
    <name evidence="2" type="ORF">HYN46_05215</name>
</gene>
<protein>
    <submittedName>
        <fullName evidence="2">DUF2238 domain-containing protein</fullName>
    </submittedName>
</protein>
<feature type="transmembrane region" description="Helical" evidence="1">
    <location>
        <begin position="151"/>
        <end position="175"/>
    </location>
</feature>
<evidence type="ECO:0000313" key="3">
    <source>
        <dbReference type="Proteomes" id="UP000253940"/>
    </source>
</evidence>
<sequence length="220" mass="25612">MSTLSFQKKTSVPFPKPDSFHWRWLSLLVIASAIASIHPLEVPAYLLHQSGTQLGVLLILWLTYKHYVSRTGFALCIIFLLIHIVGAHYLYSYVPYNDWFKHLLHVDINAYFGWSRNMYDRLVHLSYGLLLYKIIFDFFSVWLPQARRGQIALLVIQFVMASSMFYELIEWVIAIDMSPKDAENYNGQQGDVWDAHKDMAIATLGAIIAWLISYVRQRKH</sequence>
<keyword evidence="3" id="KW-1185">Reference proteome</keyword>
<dbReference type="InterPro" id="IPR014509">
    <property type="entry name" value="YjdF-like"/>
</dbReference>
<evidence type="ECO:0000256" key="1">
    <source>
        <dbReference type="SAM" id="Phobius"/>
    </source>
</evidence>
<proteinExistence type="predicted"/>
<dbReference type="Proteomes" id="UP000253940">
    <property type="component" value="Chromosome"/>
</dbReference>
<name>A0A345P4T0_9GAMM</name>
<feature type="transmembrane region" description="Helical" evidence="1">
    <location>
        <begin position="46"/>
        <end position="64"/>
    </location>
</feature>
<reference evidence="2 3" key="1">
    <citation type="submission" date="2018-07" db="EMBL/GenBank/DDBJ databases">
        <title>Genome sequencing of Moraxellaceae gen. HYN0046.</title>
        <authorList>
            <person name="Kim M."/>
            <person name="Yi H."/>
        </authorList>
    </citation>
    <scope>NUCLEOTIDE SEQUENCE [LARGE SCALE GENOMIC DNA]</scope>
    <source>
        <strain evidence="2 3">HYN0046</strain>
    </source>
</reference>
<dbReference type="RefSeq" id="WP_114898399.1">
    <property type="nucleotide sequence ID" value="NZ_CP031222.1"/>
</dbReference>
<feature type="transmembrane region" description="Helical" evidence="1">
    <location>
        <begin position="21"/>
        <end position="40"/>
    </location>
</feature>
<dbReference type="EMBL" id="CP031222">
    <property type="protein sequence ID" value="AXI02289.1"/>
    <property type="molecule type" value="Genomic_DNA"/>
</dbReference>
<feature type="transmembrane region" description="Helical" evidence="1">
    <location>
        <begin position="71"/>
        <end position="91"/>
    </location>
</feature>
<accession>A0A345P4T0</accession>
<feature type="transmembrane region" description="Helical" evidence="1">
    <location>
        <begin position="125"/>
        <end position="144"/>
    </location>
</feature>
<dbReference type="KEGG" id="mbah:HYN46_05215"/>
<dbReference type="InterPro" id="IPR058534">
    <property type="entry name" value="YjdF"/>
</dbReference>
<dbReference type="OrthoDB" id="9786473at2"/>
<evidence type="ECO:0000313" key="2">
    <source>
        <dbReference type="EMBL" id="AXI02289.1"/>
    </source>
</evidence>